<evidence type="ECO:0000313" key="7">
    <source>
        <dbReference type="EMBL" id="GGY66690.1"/>
    </source>
</evidence>
<name>A0ABQ3ASS1_9GAMM</name>
<keyword evidence="8" id="KW-1185">Reference proteome</keyword>
<dbReference type="SUPFAM" id="SSF111369">
    <property type="entry name" value="HlyD-like secretion proteins"/>
    <property type="match status" value="1"/>
</dbReference>
<gene>
    <name evidence="7" type="ORF">GCM10011613_08350</name>
</gene>
<dbReference type="Gene3D" id="1.10.287.470">
    <property type="entry name" value="Helix hairpin bin"/>
    <property type="match status" value="1"/>
</dbReference>
<evidence type="ECO:0000256" key="3">
    <source>
        <dbReference type="SAM" id="MobiDB-lite"/>
    </source>
</evidence>
<dbReference type="InterPro" id="IPR058627">
    <property type="entry name" value="MdtA-like_C"/>
</dbReference>
<dbReference type="RefSeq" id="WP_189416272.1">
    <property type="nucleotide sequence ID" value="NZ_BMYZ01000001.1"/>
</dbReference>
<organism evidence="7 8">
    <name type="scientific">Cellvibrio zantedeschiae</name>
    <dbReference type="NCBI Taxonomy" id="1237077"/>
    <lineage>
        <taxon>Bacteria</taxon>
        <taxon>Pseudomonadati</taxon>
        <taxon>Pseudomonadota</taxon>
        <taxon>Gammaproteobacteria</taxon>
        <taxon>Cellvibrionales</taxon>
        <taxon>Cellvibrionaceae</taxon>
        <taxon>Cellvibrio</taxon>
    </lineage>
</organism>
<feature type="domain" description="Multidrug resistance protein MdtA-like C-terminal permuted SH3" evidence="6">
    <location>
        <begin position="285"/>
        <end position="338"/>
    </location>
</feature>
<comment type="caution">
    <text evidence="7">The sequence shown here is derived from an EMBL/GenBank/DDBJ whole genome shotgun (WGS) entry which is preliminary data.</text>
</comment>
<dbReference type="PANTHER" id="PTHR30469:SF16">
    <property type="entry name" value="HAE1 FAMILY EFFLUX PUMP MFP COMPONENT"/>
    <property type="match status" value="1"/>
</dbReference>
<feature type="domain" description="CusB-like beta-barrel" evidence="5">
    <location>
        <begin position="194"/>
        <end position="265"/>
    </location>
</feature>
<keyword evidence="2" id="KW-0175">Coiled coil</keyword>
<dbReference type="Gene3D" id="2.40.50.100">
    <property type="match status" value="1"/>
</dbReference>
<dbReference type="InterPro" id="IPR058792">
    <property type="entry name" value="Beta-barrel_RND_2"/>
</dbReference>
<dbReference type="Proteomes" id="UP000619761">
    <property type="component" value="Unassembled WGS sequence"/>
</dbReference>
<feature type="compositionally biased region" description="Basic and acidic residues" evidence="3">
    <location>
        <begin position="355"/>
        <end position="374"/>
    </location>
</feature>
<comment type="similarity">
    <text evidence="1">Belongs to the membrane fusion protein (MFP) (TC 8.A.1) family.</text>
</comment>
<dbReference type="InterPro" id="IPR006143">
    <property type="entry name" value="RND_pump_MFP"/>
</dbReference>
<proteinExistence type="inferred from homology"/>
<reference evidence="8" key="1">
    <citation type="journal article" date="2019" name="Int. J. Syst. Evol. Microbiol.">
        <title>The Global Catalogue of Microorganisms (GCM) 10K type strain sequencing project: providing services to taxonomists for standard genome sequencing and annotation.</title>
        <authorList>
            <consortium name="The Broad Institute Genomics Platform"/>
            <consortium name="The Broad Institute Genome Sequencing Center for Infectious Disease"/>
            <person name="Wu L."/>
            <person name="Ma J."/>
        </authorList>
    </citation>
    <scope>NUCLEOTIDE SEQUENCE [LARGE SCALE GENOMIC DNA]</scope>
    <source>
        <strain evidence="8">KCTC 32239</strain>
    </source>
</reference>
<keyword evidence="4" id="KW-0732">Signal</keyword>
<dbReference type="EMBL" id="BMYZ01000001">
    <property type="protein sequence ID" value="GGY66690.1"/>
    <property type="molecule type" value="Genomic_DNA"/>
</dbReference>
<dbReference type="Gene3D" id="2.40.420.20">
    <property type="match status" value="1"/>
</dbReference>
<sequence>MPLPSPVRLLTCALFLVSFHAFAQKSDKPETPLDVIVQSVAPRELQNNIEALGNLRAYESIVITAKATKTVTQIRFDDGQRVSKGATLVEMTNAEESALMEEARLTAEEAKKQLERTQSLAKNGAVSPSLLDQRTREYAAAHARFNALQARFKDLIITAPFNGVVGIRDISLGSLIAPGQVITTLNDDSKMKLDFTVPAIYLRSLRIGLPIDAQSHDLGDKTFKGKIFSIDNQVDETTRSIKVRAIFDNPGFELKQGLLMTVVIRADIRKSLVLSEAALVPMGSNNFVFVLQPNKDGKNAQWIAEKRQIYIGQRYKGLVEIVGGLQEGEKVVTHGLQKIHAGQGLNIMAEQSNDPAKKPEPLSELLKQKKPEGK</sequence>
<dbReference type="PANTHER" id="PTHR30469">
    <property type="entry name" value="MULTIDRUG RESISTANCE PROTEIN MDTA"/>
    <property type="match status" value="1"/>
</dbReference>
<protein>
    <submittedName>
        <fullName evidence="7">MexH family multidrug efflux RND transporter periplasmic adaptor subunit</fullName>
    </submittedName>
</protein>
<feature type="region of interest" description="Disordered" evidence="3">
    <location>
        <begin position="350"/>
        <end position="374"/>
    </location>
</feature>
<dbReference type="Gene3D" id="2.40.30.170">
    <property type="match status" value="1"/>
</dbReference>
<feature type="signal peptide" evidence="4">
    <location>
        <begin position="1"/>
        <end position="23"/>
    </location>
</feature>
<feature type="chain" id="PRO_5047361326" evidence="4">
    <location>
        <begin position="24"/>
        <end position="374"/>
    </location>
</feature>
<evidence type="ECO:0000313" key="8">
    <source>
        <dbReference type="Proteomes" id="UP000619761"/>
    </source>
</evidence>
<evidence type="ECO:0000256" key="1">
    <source>
        <dbReference type="ARBA" id="ARBA00009477"/>
    </source>
</evidence>
<dbReference type="NCBIfam" id="TIGR01730">
    <property type="entry name" value="RND_mfp"/>
    <property type="match status" value="1"/>
</dbReference>
<accession>A0ABQ3ASS1</accession>
<evidence type="ECO:0000256" key="2">
    <source>
        <dbReference type="SAM" id="Coils"/>
    </source>
</evidence>
<feature type="coiled-coil region" evidence="2">
    <location>
        <begin position="93"/>
        <end position="120"/>
    </location>
</feature>
<evidence type="ECO:0000256" key="4">
    <source>
        <dbReference type="SAM" id="SignalP"/>
    </source>
</evidence>
<evidence type="ECO:0000259" key="6">
    <source>
        <dbReference type="Pfam" id="PF25967"/>
    </source>
</evidence>
<dbReference type="Pfam" id="PF25967">
    <property type="entry name" value="RND-MFP_C"/>
    <property type="match status" value="1"/>
</dbReference>
<evidence type="ECO:0000259" key="5">
    <source>
        <dbReference type="Pfam" id="PF25954"/>
    </source>
</evidence>
<dbReference type="Pfam" id="PF25954">
    <property type="entry name" value="Beta-barrel_RND_2"/>
    <property type="match status" value="1"/>
</dbReference>